<dbReference type="PANTHER" id="PTHR43685">
    <property type="entry name" value="GLYCOSYLTRANSFERASE"/>
    <property type="match status" value="1"/>
</dbReference>
<dbReference type="PANTHER" id="PTHR43685:SF2">
    <property type="entry name" value="GLYCOSYLTRANSFERASE 2-LIKE DOMAIN-CONTAINING PROTEIN"/>
    <property type="match status" value="1"/>
</dbReference>
<organism evidence="2 3">
    <name type="scientific">Leifsonia shinshuensis</name>
    <dbReference type="NCBI Taxonomy" id="150026"/>
    <lineage>
        <taxon>Bacteria</taxon>
        <taxon>Bacillati</taxon>
        <taxon>Actinomycetota</taxon>
        <taxon>Actinomycetes</taxon>
        <taxon>Micrococcales</taxon>
        <taxon>Microbacteriaceae</taxon>
        <taxon>Leifsonia</taxon>
    </lineage>
</organism>
<evidence type="ECO:0000313" key="2">
    <source>
        <dbReference type="EMBL" id="NYJ23018.1"/>
    </source>
</evidence>
<protein>
    <submittedName>
        <fullName evidence="2">Glycosyltransferase involved in cell wall biosynthesis</fullName>
    </submittedName>
</protein>
<proteinExistence type="predicted"/>
<dbReference type="CDD" id="cd00761">
    <property type="entry name" value="Glyco_tranf_GTA_type"/>
    <property type="match status" value="1"/>
</dbReference>
<sequence>MTAFPFPAAVSVVIPTMNTRSALHDAVASALAQEEVRVDVVVAMNGTGPSPEFTDPRVRLVHSDPADRGNGARMAGIHAARHELIALLDDDDSWAPNKLAAQLGALHDRGVTGDNWVITCSIAEIDAVTKTRRIVPTELVTEVPSISRYLLARPGFYSVSPQFASSTMVFPRALALREPWDTSVRLHQDWEWLIRLERAQGTRMMCLPEPLVVRLVSHADSMTTAPDWRSSLRWGERHLSEHPARIRGDFFLTYPADRAGRAASLRGLLACLGAGLRHGRPGVGAWAYFAVTALRALRNGVRRTGARS</sequence>
<dbReference type="GO" id="GO:0016740">
    <property type="term" value="F:transferase activity"/>
    <property type="evidence" value="ECO:0007669"/>
    <property type="project" value="UniProtKB-KW"/>
</dbReference>
<dbReference type="InterPro" id="IPR001173">
    <property type="entry name" value="Glyco_trans_2-like"/>
</dbReference>
<reference evidence="2 3" key="1">
    <citation type="submission" date="2020-07" db="EMBL/GenBank/DDBJ databases">
        <title>Sequencing the genomes of 1000 actinobacteria strains.</title>
        <authorList>
            <person name="Klenk H.-P."/>
        </authorList>
    </citation>
    <scope>NUCLEOTIDE SEQUENCE [LARGE SCALE GENOMIC DNA]</scope>
    <source>
        <strain evidence="2 3">DSM 15165</strain>
    </source>
</reference>
<keyword evidence="2" id="KW-0808">Transferase</keyword>
<dbReference type="InterPro" id="IPR050834">
    <property type="entry name" value="Glycosyltransf_2"/>
</dbReference>
<comment type="caution">
    <text evidence="2">The sequence shown here is derived from an EMBL/GenBank/DDBJ whole genome shotgun (WGS) entry which is preliminary data.</text>
</comment>
<dbReference type="EMBL" id="JACCFL010000001">
    <property type="protein sequence ID" value="NYJ23018.1"/>
    <property type="molecule type" value="Genomic_DNA"/>
</dbReference>
<gene>
    <name evidence="2" type="ORF">HNR13_001305</name>
</gene>
<dbReference type="SUPFAM" id="SSF53448">
    <property type="entry name" value="Nucleotide-diphospho-sugar transferases"/>
    <property type="match status" value="1"/>
</dbReference>
<dbReference type="Gene3D" id="3.90.550.10">
    <property type="entry name" value="Spore Coat Polysaccharide Biosynthesis Protein SpsA, Chain A"/>
    <property type="match status" value="1"/>
</dbReference>
<name>A0A853CRP1_9MICO</name>
<accession>A0A853CRP1</accession>
<dbReference type="InterPro" id="IPR029044">
    <property type="entry name" value="Nucleotide-diphossugar_trans"/>
</dbReference>
<dbReference type="RefSeq" id="WP_179604995.1">
    <property type="nucleotide sequence ID" value="NZ_BAABEH010000001.1"/>
</dbReference>
<dbReference type="Pfam" id="PF00535">
    <property type="entry name" value="Glycos_transf_2"/>
    <property type="match status" value="1"/>
</dbReference>
<feature type="domain" description="Glycosyltransferase 2-like" evidence="1">
    <location>
        <begin position="11"/>
        <end position="111"/>
    </location>
</feature>
<dbReference type="Proteomes" id="UP000578352">
    <property type="component" value="Unassembled WGS sequence"/>
</dbReference>
<evidence type="ECO:0000313" key="3">
    <source>
        <dbReference type="Proteomes" id="UP000578352"/>
    </source>
</evidence>
<dbReference type="AlphaFoldDB" id="A0A853CRP1"/>
<evidence type="ECO:0000259" key="1">
    <source>
        <dbReference type="Pfam" id="PF00535"/>
    </source>
</evidence>